<dbReference type="Gene3D" id="3.40.1410.10">
    <property type="entry name" value="Chorismate lyase-like"/>
    <property type="match status" value="1"/>
</dbReference>
<dbReference type="SUPFAM" id="SSF64288">
    <property type="entry name" value="Chorismate lyase-like"/>
    <property type="match status" value="1"/>
</dbReference>
<evidence type="ECO:0000313" key="6">
    <source>
        <dbReference type="Proteomes" id="UP000011841"/>
    </source>
</evidence>
<dbReference type="PANTHER" id="PTHR44846:SF1">
    <property type="entry name" value="MANNOSYL-D-GLYCERATE TRANSPORT_METABOLISM SYSTEM REPRESSOR MNGR-RELATED"/>
    <property type="match status" value="1"/>
</dbReference>
<dbReference type="PANTHER" id="PTHR44846">
    <property type="entry name" value="MANNOSYL-D-GLYCERATE TRANSPORT/METABOLISM SYSTEM REPRESSOR MNGR-RELATED"/>
    <property type="match status" value="1"/>
</dbReference>
<protein>
    <submittedName>
        <fullName evidence="5">Putative transcriptional regulatory protein, GntR family with an UbiC transcription regulator-associated domain</fullName>
    </submittedName>
</protein>
<dbReference type="SMART" id="SM00866">
    <property type="entry name" value="UTRA"/>
    <property type="match status" value="1"/>
</dbReference>
<dbReference type="InterPro" id="IPR011663">
    <property type="entry name" value="UTRA"/>
</dbReference>
<dbReference type="Gene3D" id="1.10.10.10">
    <property type="entry name" value="Winged helix-like DNA-binding domain superfamily/Winged helix DNA-binding domain"/>
    <property type="match status" value="1"/>
</dbReference>
<dbReference type="GO" id="GO:0003677">
    <property type="term" value="F:DNA binding"/>
    <property type="evidence" value="ECO:0007669"/>
    <property type="project" value="UniProtKB-KW"/>
</dbReference>
<dbReference type="InterPro" id="IPR050679">
    <property type="entry name" value="Bact_HTH_transcr_reg"/>
</dbReference>
<dbReference type="CDD" id="cd07377">
    <property type="entry name" value="WHTH_GntR"/>
    <property type="match status" value="1"/>
</dbReference>
<dbReference type="GO" id="GO:0045892">
    <property type="term" value="P:negative regulation of DNA-templated transcription"/>
    <property type="evidence" value="ECO:0007669"/>
    <property type="project" value="TreeGrafter"/>
</dbReference>
<keyword evidence="1" id="KW-0805">Transcription regulation</keyword>
<proteinExistence type="predicted"/>
<keyword evidence="6" id="KW-1185">Reference proteome</keyword>
<accession>M4Z2L2</accession>
<evidence type="ECO:0000256" key="2">
    <source>
        <dbReference type="ARBA" id="ARBA00023125"/>
    </source>
</evidence>
<dbReference type="GO" id="GO:0003700">
    <property type="term" value="F:DNA-binding transcription factor activity"/>
    <property type="evidence" value="ECO:0007669"/>
    <property type="project" value="InterPro"/>
</dbReference>
<evidence type="ECO:0000313" key="5">
    <source>
        <dbReference type="EMBL" id="BAM86966.1"/>
    </source>
</evidence>
<keyword evidence="2" id="KW-0238">DNA-binding</keyword>
<sequence>MPAEAVLAGLFGVSRVTIRAALDTLDELGLIERRQGIGTFVRELSKPEPLTVPMMDLAARNREIVRTTRAHVVEFEFKVAPRHVREHFQAQPDDLFQRTVRIRYMNDWPIMQVTTYIPEAIGRQFGPEDLEGGSLYAILQRFGITFASGEQVVTAAAADPIVAARLNVAIGAPLLKVVRIHFDSGGRPIQHFELLAPPATYELRMPLKDF</sequence>
<dbReference type="Pfam" id="PF07702">
    <property type="entry name" value="UTRA"/>
    <property type="match status" value="1"/>
</dbReference>
<dbReference type="InterPro" id="IPR028978">
    <property type="entry name" value="Chorismate_lyase_/UTRA_dom_sf"/>
</dbReference>
<dbReference type="PROSITE" id="PS50949">
    <property type="entry name" value="HTH_GNTR"/>
    <property type="match status" value="1"/>
</dbReference>
<dbReference type="PATRIC" id="fig|1245469.3.peg.974"/>
<evidence type="ECO:0000256" key="1">
    <source>
        <dbReference type="ARBA" id="ARBA00023015"/>
    </source>
</evidence>
<dbReference type="PRINTS" id="PR00035">
    <property type="entry name" value="HTHGNTR"/>
</dbReference>
<evidence type="ECO:0000259" key="4">
    <source>
        <dbReference type="PROSITE" id="PS50949"/>
    </source>
</evidence>
<organism evidence="5 6">
    <name type="scientific">Bradyrhizobium oligotrophicum S58</name>
    <dbReference type="NCBI Taxonomy" id="1245469"/>
    <lineage>
        <taxon>Bacteria</taxon>
        <taxon>Pseudomonadati</taxon>
        <taxon>Pseudomonadota</taxon>
        <taxon>Alphaproteobacteria</taxon>
        <taxon>Hyphomicrobiales</taxon>
        <taxon>Nitrobacteraceae</taxon>
        <taxon>Bradyrhizobium</taxon>
    </lineage>
</organism>
<keyword evidence="3" id="KW-0804">Transcription</keyword>
<dbReference type="Pfam" id="PF00392">
    <property type="entry name" value="GntR"/>
    <property type="match status" value="1"/>
</dbReference>
<dbReference type="InterPro" id="IPR036388">
    <property type="entry name" value="WH-like_DNA-bd_sf"/>
</dbReference>
<evidence type="ECO:0000256" key="3">
    <source>
        <dbReference type="ARBA" id="ARBA00023163"/>
    </source>
</evidence>
<name>M4Z2L2_9BRAD</name>
<dbReference type="InterPro" id="IPR036390">
    <property type="entry name" value="WH_DNA-bd_sf"/>
</dbReference>
<feature type="domain" description="HTH gntR-type" evidence="4">
    <location>
        <begin position="1"/>
        <end position="44"/>
    </location>
</feature>
<dbReference type="AlphaFoldDB" id="M4Z2L2"/>
<dbReference type="SUPFAM" id="SSF46785">
    <property type="entry name" value="Winged helix' DNA-binding domain"/>
    <property type="match status" value="1"/>
</dbReference>
<dbReference type="STRING" id="1245469.S58_09550"/>
<dbReference type="KEGG" id="aol:S58_09550"/>
<gene>
    <name evidence="5" type="ORF">S58_09550</name>
</gene>
<dbReference type="eggNOG" id="COG2188">
    <property type="taxonomic scope" value="Bacteria"/>
</dbReference>
<dbReference type="Proteomes" id="UP000011841">
    <property type="component" value="Chromosome"/>
</dbReference>
<dbReference type="EMBL" id="AP012603">
    <property type="protein sequence ID" value="BAM86966.1"/>
    <property type="molecule type" value="Genomic_DNA"/>
</dbReference>
<dbReference type="InterPro" id="IPR000524">
    <property type="entry name" value="Tscrpt_reg_HTH_GntR"/>
</dbReference>
<reference evidence="5 6" key="1">
    <citation type="journal article" date="2013" name="Appl. Environ. Microbiol.">
        <title>Genome analysis suggests that the soil oligotrophic bacterium Agromonas oligotrophica (Bradyrhizobium oligotrophicum) is a nitrogen-fixing symbiont of Aeschynomene indica.</title>
        <authorList>
            <person name="Okubo T."/>
            <person name="Fukushima S."/>
            <person name="Itakura M."/>
            <person name="Oshima K."/>
            <person name="Longtonglang A."/>
            <person name="Teaumroong N."/>
            <person name="Mitsui H."/>
            <person name="Hattori M."/>
            <person name="Hattori R."/>
            <person name="Hattori T."/>
            <person name="Minamisawa K."/>
        </authorList>
    </citation>
    <scope>NUCLEOTIDE SEQUENCE [LARGE SCALE GENOMIC DNA]</scope>
    <source>
        <strain evidence="5 6">S58</strain>
    </source>
</reference>
<dbReference type="HOGENOM" id="CLU_063236_2_2_5"/>